<accession>A0ABX9JU72</accession>
<feature type="signal peptide" evidence="2">
    <location>
        <begin position="1"/>
        <end position="18"/>
    </location>
</feature>
<evidence type="ECO:0000313" key="3">
    <source>
        <dbReference type="EMBL" id="REG27180.1"/>
    </source>
</evidence>
<evidence type="ECO:0000256" key="1">
    <source>
        <dbReference type="SAM" id="MobiDB-lite"/>
    </source>
</evidence>
<sequence length="275" mass="30504">MRVIPWLLMAFLVPACHAPRAGTVPGETPACVLDAQPEVIAVPNPKPGELNEFFDLPDSPEWWAPAPMDPEREQYRAALVARLGAEGLHQRALLERQHAIHTAMAGKPMQREAENTGRVLEGSSGKPGPASCLEWRLFQRQARRYPMLERPTEFGAYVLRGHGRLRVYLSGGDSVGGQLRHEVSDRVAADAANGFEPVAHLHNHPFMFDRKVGDRTYANEDSVKDIGGALAPSLTDVHAWRNMREGFGLKGAWLTNGLDSIHYTSEDFDRLSAWD</sequence>
<organism evidence="3 4">
    <name type="scientific">Archangium gephyra</name>
    <dbReference type="NCBI Taxonomy" id="48"/>
    <lineage>
        <taxon>Bacteria</taxon>
        <taxon>Pseudomonadati</taxon>
        <taxon>Myxococcota</taxon>
        <taxon>Myxococcia</taxon>
        <taxon>Myxococcales</taxon>
        <taxon>Cystobacterineae</taxon>
        <taxon>Archangiaceae</taxon>
        <taxon>Archangium</taxon>
    </lineage>
</organism>
<evidence type="ECO:0000313" key="4">
    <source>
        <dbReference type="Proteomes" id="UP000256345"/>
    </source>
</evidence>
<gene>
    <name evidence="3" type="ORF">ATI61_110187</name>
</gene>
<proteinExistence type="predicted"/>
<dbReference type="Proteomes" id="UP000256345">
    <property type="component" value="Unassembled WGS sequence"/>
</dbReference>
<keyword evidence="4" id="KW-1185">Reference proteome</keyword>
<evidence type="ECO:0000256" key="2">
    <source>
        <dbReference type="SAM" id="SignalP"/>
    </source>
</evidence>
<feature type="region of interest" description="Disordered" evidence="1">
    <location>
        <begin position="103"/>
        <end position="128"/>
    </location>
</feature>
<reference evidence="3 4" key="1">
    <citation type="submission" date="2018-08" db="EMBL/GenBank/DDBJ databases">
        <title>Genomic Encyclopedia of Archaeal and Bacterial Type Strains, Phase II (KMG-II): from individual species to whole genera.</title>
        <authorList>
            <person name="Goeker M."/>
        </authorList>
    </citation>
    <scope>NUCLEOTIDE SEQUENCE [LARGE SCALE GENOMIC DNA]</scope>
    <source>
        <strain evidence="3 4">DSM 2261</strain>
    </source>
</reference>
<keyword evidence="2" id="KW-0732">Signal</keyword>
<dbReference type="EMBL" id="QUMU01000010">
    <property type="protein sequence ID" value="REG27180.1"/>
    <property type="molecule type" value="Genomic_DNA"/>
</dbReference>
<name>A0ABX9JU72_9BACT</name>
<evidence type="ECO:0008006" key="5">
    <source>
        <dbReference type="Google" id="ProtNLM"/>
    </source>
</evidence>
<feature type="chain" id="PRO_5045227066" description="Lipoprotein" evidence="2">
    <location>
        <begin position="19"/>
        <end position="275"/>
    </location>
</feature>
<comment type="caution">
    <text evidence="3">The sequence shown here is derived from an EMBL/GenBank/DDBJ whole genome shotgun (WGS) entry which is preliminary data.</text>
</comment>
<protein>
    <recommendedName>
        <fullName evidence="5">Lipoprotein</fullName>
    </recommendedName>
</protein>